<feature type="transmembrane region" description="Helical" evidence="2">
    <location>
        <begin position="61"/>
        <end position="80"/>
    </location>
</feature>
<dbReference type="InterPro" id="IPR005081">
    <property type="entry name" value="SpoIIGA"/>
</dbReference>
<organism evidence="3 4">
    <name type="scientific">Anaerocolumna sedimenticola</name>
    <dbReference type="NCBI Taxonomy" id="2696063"/>
    <lineage>
        <taxon>Bacteria</taxon>
        <taxon>Bacillati</taxon>
        <taxon>Bacillota</taxon>
        <taxon>Clostridia</taxon>
        <taxon>Lachnospirales</taxon>
        <taxon>Lachnospiraceae</taxon>
        <taxon>Anaerocolumna</taxon>
    </lineage>
</organism>
<dbReference type="Pfam" id="PF03419">
    <property type="entry name" value="Peptidase_U4"/>
    <property type="match status" value="1"/>
</dbReference>
<gene>
    <name evidence="3" type="ORF">Ana3638_15765</name>
</gene>
<evidence type="ECO:0000313" key="3">
    <source>
        <dbReference type="EMBL" id="QHQ62058.1"/>
    </source>
</evidence>
<keyword evidence="2" id="KW-0812">Transmembrane</keyword>
<proteinExistence type="predicted"/>
<dbReference type="Proteomes" id="UP000464314">
    <property type="component" value="Chromosome"/>
</dbReference>
<protein>
    <recommendedName>
        <fullName evidence="5">Sporulation sigma-E factor-processing peptidase</fullName>
    </recommendedName>
</protein>
<evidence type="ECO:0000256" key="1">
    <source>
        <dbReference type="PIRSR" id="PIRSR018571-1"/>
    </source>
</evidence>
<feature type="transmembrane region" description="Helical" evidence="2">
    <location>
        <begin position="92"/>
        <end position="113"/>
    </location>
</feature>
<sequence>MYLEIYVDVIFVINFIMDILLLLIVRKILKYKNSVFRLLSGAAIGALGACILAVLQGLNGLIQFLAAYVVICFAMIIVSFQFRNLAATLKAVFILYITTFFLGGVLNSLYYHSMLGYYFTELIQGRLFQNLNMGYFVLAILVGTLAVKILIFTVNNIRSGELQTFETELTYGDKSIKIIGLLDTGNDLYDPIYGKPVIVAEFAAIEPLLTVRQKNQLQIMLDTFDGGRTFLNEKGNSLENSNLQEQEEEHFNIIMIPYHSIGKKNGMLPAIVMNRVVIFNGEEKIYSEKVYTAINREKLSKRREYQVILHRGIM</sequence>
<evidence type="ECO:0000313" key="4">
    <source>
        <dbReference type="Proteomes" id="UP000464314"/>
    </source>
</evidence>
<dbReference type="EMBL" id="CP048000">
    <property type="protein sequence ID" value="QHQ62058.1"/>
    <property type="molecule type" value="Genomic_DNA"/>
</dbReference>
<dbReference type="GO" id="GO:0004190">
    <property type="term" value="F:aspartic-type endopeptidase activity"/>
    <property type="evidence" value="ECO:0007669"/>
    <property type="project" value="InterPro"/>
</dbReference>
<keyword evidence="4" id="KW-1185">Reference proteome</keyword>
<dbReference type="KEGG" id="anr:Ana3638_15765"/>
<reference evidence="3 4" key="1">
    <citation type="submission" date="2020-01" db="EMBL/GenBank/DDBJ databases">
        <title>Genome analysis of Anaerocolumna sp. CBA3638.</title>
        <authorList>
            <person name="Kim J."/>
            <person name="Roh S.W."/>
        </authorList>
    </citation>
    <scope>NUCLEOTIDE SEQUENCE [LARGE SCALE GENOMIC DNA]</scope>
    <source>
        <strain evidence="3 4">CBA3638</strain>
    </source>
</reference>
<dbReference type="GO" id="GO:0006508">
    <property type="term" value="P:proteolysis"/>
    <property type="evidence" value="ECO:0007669"/>
    <property type="project" value="InterPro"/>
</dbReference>
<dbReference type="RefSeq" id="WP_161838883.1">
    <property type="nucleotide sequence ID" value="NZ_CP048000.1"/>
</dbReference>
<accession>A0A6P1TRK0</accession>
<evidence type="ECO:0008006" key="5">
    <source>
        <dbReference type="Google" id="ProtNLM"/>
    </source>
</evidence>
<feature type="transmembrane region" description="Helical" evidence="2">
    <location>
        <begin position="133"/>
        <end position="154"/>
    </location>
</feature>
<feature type="active site" evidence="1">
    <location>
        <position position="183"/>
    </location>
</feature>
<feature type="transmembrane region" description="Helical" evidence="2">
    <location>
        <begin position="6"/>
        <end position="24"/>
    </location>
</feature>
<keyword evidence="2" id="KW-1133">Transmembrane helix</keyword>
<name>A0A6P1TRK0_9FIRM</name>
<dbReference type="AlphaFoldDB" id="A0A6P1TRK0"/>
<dbReference type="GO" id="GO:0030436">
    <property type="term" value="P:asexual sporulation"/>
    <property type="evidence" value="ECO:0007669"/>
    <property type="project" value="InterPro"/>
</dbReference>
<feature type="transmembrane region" description="Helical" evidence="2">
    <location>
        <begin position="36"/>
        <end position="55"/>
    </location>
</feature>
<keyword evidence="2" id="KW-0472">Membrane</keyword>
<evidence type="ECO:0000256" key="2">
    <source>
        <dbReference type="SAM" id="Phobius"/>
    </source>
</evidence>
<dbReference type="PIRSF" id="PIRSF018571">
    <property type="entry name" value="SpoIIGA"/>
    <property type="match status" value="1"/>
</dbReference>